<gene>
    <name evidence="4" type="ORF">ACFYKX_04370</name>
</gene>
<evidence type="ECO:0000259" key="3">
    <source>
        <dbReference type="Pfam" id="PF01156"/>
    </source>
</evidence>
<dbReference type="InterPro" id="IPR023186">
    <property type="entry name" value="IUNH"/>
</dbReference>
<name>A0ABW6K6P2_9BACI</name>
<evidence type="ECO:0000256" key="2">
    <source>
        <dbReference type="ARBA" id="ARBA00023295"/>
    </source>
</evidence>
<keyword evidence="2" id="KW-0326">Glycosidase</keyword>
<dbReference type="InterPro" id="IPR036452">
    <property type="entry name" value="Ribo_hydro-like"/>
</dbReference>
<dbReference type="EMBL" id="JBIACK010000001">
    <property type="protein sequence ID" value="MFE8699853.1"/>
    <property type="molecule type" value="Genomic_DNA"/>
</dbReference>
<keyword evidence="5" id="KW-1185">Reference proteome</keyword>
<organism evidence="4 5">
    <name type="scientific">Cytobacillus spartinae</name>
    <dbReference type="NCBI Taxonomy" id="3299023"/>
    <lineage>
        <taxon>Bacteria</taxon>
        <taxon>Bacillati</taxon>
        <taxon>Bacillota</taxon>
        <taxon>Bacilli</taxon>
        <taxon>Bacillales</taxon>
        <taxon>Bacillaceae</taxon>
        <taxon>Cytobacillus</taxon>
    </lineage>
</organism>
<keyword evidence="1 4" id="KW-0378">Hydrolase</keyword>
<protein>
    <submittedName>
        <fullName evidence="4">Nucleoside hydrolase</fullName>
    </submittedName>
</protein>
<evidence type="ECO:0000313" key="4">
    <source>
        <dbReference type="EMBL" id="MFE8699853.1"/>
    </source>
</evidence>
<dbReference type="Gene3D" id="3.90.245.10">
    <property type="entry name" value="Ribonucleoside hydrolase-like"/>
    <property type="match status" value="1"/>
</dbReference>
<dbReference type="SUPFAM" id="SSF53590">
    <property type="entry name" value="Nucleoside hydrolase"/>
    <property type="match status" value="1"/>
</dbReference>
<dbReference type="Pfam" id="PF01156">
    <property type="entry name" value="IU_nuc_hydro"/>
    <property type="match status" value="1"/>
</dbReference>
<feature type="domain" description="Inosine/uridine-preferring nucleoside hydrolase" evidence="3">
    <location>
        <begin position="4"/>
        <end position="297"/>
    </location>
</feature>
<evidence type="ECO:0000313" key="5">
    <source>
        <dbReference type="Proteomes" id="UP001601059"/>
    </source>
</evidence>
<evidence type="ECO:0000256" key="1">
    <source>
        <dbReference type="ARBA" id="ARBA00022801"/>
    </source>
</evidence>
<dbReference type="RefSeq" id="WP_389358398.1">
    <property type="nucleotide sequence ID" value="NZ_JBIACK010000001.1"/>
</dbReference>
<dbReference type="Proteomes" id="UP001601059">
    <property type="component" value="Unassembled WGS sequence"/>
</dbReference>
<dbReference type="PANTHER" id="PTHR12304">
    <property type="entry name" value="INOSINE-URIDINE PREFERRING NUCLEOSIDE HYDROLASE"/>
    <property type="match status" value="1"/>
</dbReference>
<dbReference type="GO" id="GO:0016787">
    <property type="term" value="F:hydrolase activity"/>
    <property type="evidence" value="ECO:0007669"/>
    <property type="project" value="UniProtKB-KW"/>
</dbReference>
<dbReference type="PANTHER" id="PTHR12304:SF4">
    <property type="entry name" value="URIDINE NUCLEOSIDASE"/>
    <property type="match status" value="1"/>
</dbReference>
<reference evidence="4 5" key="1">
    <citation type="submission" date="2024-08" db="EMBL/GenBank/DDBJ databases">
        <title>Two novel Cytobacillus novel species.</title>
        <authorList>
            <person name="Liu G."/>
        </authorList>
    </citation>
    <scope>NUCLEOTIDE SEQUENCE [LARGE SCALE GENOMIC DNA]</scope>
    <source>
        <strain evidence="4 5">FJAT-54145</strain>
    </source>
</reference>
<dbReference type="InterPro" id="IPR001910">
    <property type="entry name" value="Inosine/uridine_hydrolase_dom"/>
</dbReference>
<sequence>MKKVIIDSDFGIDDAVAVLLALESKDFEVLGITTVYGNVDIKQATNNAYFLLEQWNYNIPIFRGEEMPLEKDLYISTETHGKNGLGNIIVNKDYEPADQKDAWEFIIEMVERYPEEITVITLGPLTNIASAILKNPTAMIKVREIVSMGGGILKGNMSPVAEFNIWCDPEAAKIVYDAEIPIKMVGLDVTHRVILTPNHIEFVKLIGGEKGEFLGKILDYYTSYYWNHERILGCVMHDPLAVAIAANQSLAKYVHSHVDISLNGITRGECVVDLVDAWCNQKNADVAVDVFPEEFFDYFFRSLFRNNVNQYLEYKEFQQKINKRG</sequence>
<comment type="caution">
    <text evidence="4">The sequence shown here is derived from an EMBL/GenBank/DDBJ whole genome shotgun (WGS) entry which is preliminary data.</text>
</comment>
<accession>A0ABW6K6P2</accession>
<proteinExistence type="predicted"/>